<accession>A0A7Z7QRM1</accession>
<evidence type="ECO:0000313" key="3">
    <source>
        <dbReference type="EMBL" id="NHA33894.1"/>
    </source>
</evidence>
<reference evidence="2 5" key="3">
    <citation type="submission" date="2020-11" db="EMBL/GenBank/DDBJ databases">
        <authorList>
            <consortium name="Pathogen Informatics"/>
        </authorList>
    </citation>
    <scope>NUCLEOTIDE SEQUENCE [LARGE SCALE GENOMIC DNA]</scope>
    <source>
        <strain evidence="2 5">NCTC12218</strain>
    </source>
</reference>
<evidence type="ECO:0000313" key="6">
    <source>
        <dbReference type="Proteomes" id="UP000572988"/>
    </source>
</evidence>
<sequence>MTLLLNLILIALIVCYVVFVTTRYIKKSKQGQCSACEVNKSCSTKQLPKHLQ</sequence>
<reference evidence="3 6" key="1">
    <citation type="submission" date="2018-01" db="EMBL/GenBank/DDBJ databases">
        <title>Complete genome sequence of Staphylococcus Scheliferi isolated from human.</title>
        <authorList>
            <person name="Abouelkhair M.A."/>
            <person name="Bemis D.A."/>
            <person name="Kania S.A."/>
        </authorList>
    </citation>
    <scope>NUCLEOTIDE SEQUENCE [LARGE SCALE GENOMIC DNA]</scope>
    <source>
        <strain evidence="3 6">ATCC 43808</strain>
    </source>
</reference>
<keyword evidence="1" id="KW-0812">Transmembrane</keyword>
<keyword evidence="1" id="KW-0472">Membrane</keyword>
<protein>
    <submittedName>
        <fullName evidence="3">FeoB-associated Cys-rich membrane protein</fullName>
    </submittedName>
    <submittedName>
        <fullName evidence="4">Virus attachment p12 family protein</fullName>
    </submittedName>
</protein>
<evidence type="ECO:0000313" key="5">
    <source>
        <dbReference type="Proteomes" id="UP000264146"/>
    </source>
</evidence>
<keyword evidence="1" id="KW-1133">Transmembrane helix</keyword>
<dbReference type="EMBL" id="POVK01000012">
    <property type="protein sequence ID" value="NHA33894.1"/>
    <property type="molecule type" value="Genomic_DNA"/>
</dbReference>
<evidence type="ECO:0000256" key="1">
    <source>
        <dbReference type="SAM" id="Phobius"/>
    </source>
</evidence>
<name>A0A7Z7QRM1_STASC</name>
<evidence type="ECO:0000313" key="4">
    <source>
        <dbReference type="EMBL" id="SUM90145.1"/>
    </source>
</evidence>
<dbReference type="EMBL" id="UHEF01000001">
    <property type="protein sequence ID" value="SUM90145.1"/>
    <property type="molecule type" value="Genomic_DNA"/>
</dbReference>
<keyword evidence="6" id="KW-1185">Reference proteome</keyword>
<organism evidence="4">
    <name type="scientific">Staphylococcus schleiferi</name>
    <dbReference type="NCBI Taxonomy" id="1295"/>
    <lineage>
        <taxon>Bacteria</taxon>
        <taxon>Bacillati</taxon>
        <taxon>Bacillota</taxon>
        <taxon>Bacilli</taxon>
        <taxon>Bacillales</taxon>
        <taxon>Staphylococcaceae</taxon>
        <taxon>Staphylococcus</taxon>
    </lineage>
</organism>
<dbReference type="Pfam" id="PF12669">
    <property type="entry name" value="FeoB_associated"/>
    <property type="match status" value="1"/>
</dbReference>
<dbReference type="Proteomes" id="UP000264146">
    <property type="component" value="Chromosome"/>
</dbReference>
<dbReference type="AlphaFoldDB" id="A0A7Z7QRM1"/>
<dbReference type="EMBL" id="LR962863">
    <property type="protein sequence ID" value="CAD7360549.1"/>
    <property type="molecule type" value="Genomic_DNA"/>
</dbReference>
<dbReference type="Proteomes" id="UP000572988">
    <property type="component" value="Unassembled WGS sequence"/>
</dbReference>
<evidence type="ECO:0000313" key="2">
    <source>
        <dbReference type="EMBL" id="CAD7360549.1"/>
    </source>
</evidence>
<feature type="transmembrane region" description="Helical" evidence="1">
    <location>
        <begin position="6"/>
        <end position="25"/>
    </location>
</feature>
<dbReference type="GeneID" id="93790866"/>
<gene>
    <name evidence="3" type="ORF">C1O36_05030</name>
    <name evidence="4" type="ORF">NCTC12218_02226</name>
</gene>
<dbReference type="RefSeq" id="WP_016424391.1">
    <property type="nucleotide sequence ID" value="NZ_CALYEJ010000034.1"/>
</dbReference>
<proteinExistence type="predicted"/>
<reference evidence="4" key="2">
    <citation type="submission" date="2018-06" db="EMBL/GenBank/DDBJ databases">
        <authorList>
            <consortium name="Pathogen Informatics"/>
            <person name="Doyle S."/>
        </authorList>
    </citation>
    <scope>NUCLEOTIDE SEQUENCE [LARGE SCALE GENOMIC DNA]</scope>
    <source>
        <strain evidence="4">NCTC12218</strain>
    </source>
</reference>